<accession>A0A9I9ED42</accession>
<organism evidence="1">
    <name type="scientific">Cucumis melo</name>
    <name type="common">Muskmelon</name>
    <dbReference type="NCBI Taxonomy" id="3656"/>
    <lineage>
        <taxon>Eukaryota</taxon>
        <taxon>Viridiplantae</taxon>
        <taxon>Streptophyta</taxon>
        <taxon>Embryophyta</taxon>
        <taxon>Tracheophyta</taxon>
        <taxon>Spermatophyta</taxon>
        <taxon>Magnoliopsida</taxon>
        <taxon>eudicotyledons</taxon>
        <taxon>Gunneridae</taxon>
        <taxon>Pentapetalae</taxon>
        <taxon>rosids</taxon>
        <taxon>fabids</taxon>
        <taxon>Cucurbitales</taxon>
        <taxon>Cucurbitaceae</taxon>
        <taxon>Benincaseae</taxon>
        <taxon>Cucumis</taxon>
    </lineage>
</organism>
<dbReference type="AlphaFoldDB" id="A0A9I9ED42"/>
<reference evidence="1" key="1">
    <citation type="submission" date="2023-03" db="UniProtKB">
        <authorList>
            <consortium name="EnsemblPlants"/>
        </authorList>
    </citation>
    <scope>IDENTIFICATION</scope>
</reference>
<protein>
    <submittedName>
        <fullName evidence="1">Uncharacterized protein</fullName>
    </submittedName>
</protein>
<proteinExistence type="predicted"/>
<sequence>MELEAEHAKIIEETVVDAGEGLKLKGLVPWMCLSFLGIPRRRWLKQGGVWGVHLFELGRELCIIIDLTIFRLTALSD</sequence>
<name>A0A9I9ED42_CUCME</name>
<dbReference type="EnsemblPlants" id="MELO3C032143.2.1">
    <property type="protein sequence ID" value="MELO3C032143.2.1"/>
    <property type="gene ID" value="MELO3C032143.2"/>
</dbReference>
<evidence type="ECO:0000313" key="1">
    <source>
        <dbReference type="EnsemblPlants" id="MELO3C032143.2.1"/>
    </source>
</evidence>
<dbReference type="Gramene" id="MELO3C032143.2.1">
    <property type="protein sequence ID" value="MELO3C032143.2.1"/>
    <property type="gene ID" value="MELO3C032143.2"/>
</dbReference>